<feature type="compositionally biased region" description="Basic and acidic residues" evidence="2">
    <location>
        <begin position="583"/>
        <end position="601"/>
    </location>
</feature>
<organism evidence="3 4">
    <name type="scientific">Lentinula boryana</name>
    <dbReference type="NCBI Taxonomy" id="40481"/>
    <lineage>
        <taxon>Eukaryota</taxon>
        <taxon>Fungi</taxon>
        <taxon>Dikarya</taxon>
        <taxon>Basidiomycota</taxon>
        <taxon>Agaricomycotina</taxon>
        <taxon>Agaricomycetes</taxon>
        <taxon>Agaricomycetidae</taxon>
        <taxon>Agaricales</taxon>
        <taxon>Marasmiineae</taxon>
        <taxon>Omphalotaceae</taxon>
        <taxon>Lentinula</taxon>
    </lineage>
</organism>
<feature type="compositionally biased region" description="Acidic residues" evidence="2">
    <location>
        <begin position="95"/>
        <end position="112"/>
    </location>
</feature>
<protein>
    <submittedName>
        <fullName evidence="3">Uncharacterized protein</fullName>
    </submittedName>
</protein>
<feature type="compositionally biased region" description="Polar residues" evidence="2">
    <location>
        <begin position="196"/>
        <end position="216"/>
    </location>
</feature>
<feature type="region of interest" description="Disordered" evidence="2">
    <location>
        <begin position="336"/>
        <end position="366"/>
    </location>
</feature>
<proteinExistence type="predicted"/>
<dbReference type="Proteomes" id="UP001163828">
    <property type="component" value="Unassembled WGS sequence"/>
</dbReference>
<feature type="coiled-coil region" evidence="1">
    <location>
        <begin position="227"/>
        <end position="298"/>
    </location>
</feature>
<name>A0ABQ8Q958_9AGAR</name>
<feature type="compositionally biased region" description="Pro residues" evidence="2">
    <location>
        <begin position="516"/>
        <end position="525"/>
    </location>
</feature>
<feature type="compositionally biased region" description="Basic and acidic residues" evidence="2">
    <location>
        <begin position="528"/>
        <end position="540"/>
    </location>
</feature>
<feature type="region of interest" description="Disordered" evidence="2">
    <location>
        <begin position="416"/>
        <end position="540"/>
    </location>
</feature>
<comment type="caution">
    <text evidence="3">The sequence shown here is derived from an EMBL/GenBank/DDBJ whole genome shotgun (WGS) entry which is preliminary data.</text>
</comment>
<evidence type="ECO:0000256" key="1">
    <source>
        <dbReference type="SAM" id="Coils"/>
    </source>
</evidence>
<gene>
    <name evidence="3" type="ORF">F5050DRAFT_379740</name>
</gene>
<keyword evidence="4" id="KW-1185">Reference proteome</keyword>
<feature type="compositionally biased region" description="Polar residues" evidence="2">
    <location>
        <begin position="340"/>
        <end position="354"/>
    </location>
</feature>
<sequence>MNSITDRATLEAMKRADLQKLCKVRLYYMSVFVQALRLVILQDHGLRANLKSEALIDLLLDTQQGPNPPAGRRSVSTRRSSRSARTSSMIVHDLEGDEEGFAEDAEEEEEERSEQQEAPPQPPPRTRKAKETQLRLGVGRPMAAGGKGARAVTKSVSVSKSRKGKGSRSVKPSEATIEEEPESEPVERSRKGEAESTATIGELPQQSSTNTSSMPGLSSEFDTLILLKPLHEQLNSLKSELEQMRSLKNEISQMRNQVADIDIWKQKVETLSTEVKELREKAALTDSLNRELQQLRELISAQPTSSPTSEEAASGFRTPIMTRASMPNALSIPRAPAVVSESQPTSNTSRSSQPGIIPPVLLGKRHRDSTASNITGVVEESQESGLSATDLAKTVLRPNKKRVKLNADGVDADVDADVEAKSRKSPEGSKGAARGASFTVFTGPEPDDSYVDPPPPTTPLPAFYTASTPPNNGAGPSRPRATSTQDASENLPPFSFSFLPVPPTPGAGDPYSLPSFPYPEPPQSPTPVRDDHPAGFIGHNRDRTDMFQAFGLPPPTRPRSRLEPTFRSQDAEMGQFLDPAAFDTREGADTSHSEDPSDAMKRTMYGTELEADTRFGDFGLESVATDFNWTGTF</sequence>
<reference evidence="3" key="1">
    <citation type="submission" date="2022-08" db="EMBL/GenBank/DDBJ databases">
        <authorList>
            <consortium name="DOE Joint Genome Institute"/>
            <person name="Min B."/>
            <person name="Riley R."/>
            <person name="Sierra-Patev S."/>
            <person name="Naranjo-Ortiz M."/>
            <person name="Looney B."/>
            <person name="Konkel Z."/>
            <person name="Slot J.C."/>
            <person name="Sakamoto Y."/>
            <person name="Steenwyk J.L."/>
            <person name="Rokas A."/>
            <person name="Carro J."/>
            <person name="Camarero S."/>
            <person name="Ferreira P."/>
            <person name="Molpeceres G."/>
            <person name="Ruiz-Duenas F.J."/>
            <person name="Serrano A."/>
            <person name="Henrissat B."/>
            <person name="Drula E."/>
            <person name="Hughes K.W."/>
            <person name="Mata J.L."/>
            <person name="Ishikawa N.K."/>
            <person name="Vargas-Isla R."/>
            <person name="Ushijima S."/>
            <person name="Smith C.A."/>
            <person name="Ahrendt S."/>
            <person name="Andreopoulos W."/>
            <person name="He G."/>
            <person name="Labutti K."/>
            <person name="Lipzen A."/>
            <person name="Ng V."/>
            <person name="Sandor L."/>
            <person name="Barry K."/>
            <person name="Martinez A.T."/>
            <person name="Xiao Y."/>
            <person name="Gibbons J.G."/>
            <person name="Terashima K."/>
            <person name="Hibbett D.S."/>
            <person name="Grigoriev I.V."/>
        </authorList>
    </citation>
    <scope>NUCLEOTIDE SEQUENCE</scope>
    <source>
        <strain evidence="3">TFB10827</strain>
    </source>
</reference>
<evidence type="ECO:0000256" key="2">
    <source>
        <dbReference type="SAM" id="MobiDB-lite"/>
    </source>
</evidence>
<dbReference type="EMBL" id="MU790673">
    <property type="protein sequence ID" value="KAJ3995005.1"/>
    <property type="molecule type" value="Genomic_DNA"/>
</dbReference>
<feature type="region of interest" description="Disordered" evidence="2">
    <location>
        <begin position="582"/>
        <end position="601"/>
    </location>
</feature>
<feature type="compositionally biased region" description="Basic and acidic residues" evidence="2">
    <location>
        <begin position="418"/>
        <end position="427"/>
    </location>
</feature>
<evidence type="ECO:0000313" key="4">
    <source>
        <dbReference type="Proteomes" id="UP001163828"/>
    </source>
</evidence>
<feature type="compositionally biased region" description="Basic and acidic residues" evidence="2">
    <location>
        <begin position="185"/>
        <end position="194"/>
    </location>
</feature>
<evidence type="ECO:0000313" key="3">
    <source>
        <dbReference type="EMBL" id="KAJ3995005.1"/>
    </source>
</evidence>
<keyword evidence="1" id="KW-0175">Coiled coil</keyword>
<feature type="region of interest" description="Disordered" evidence="2">
    <location>
        <begin position="61"/>
        <end position="217"/>
    </location>
</feature>
<accession>A0ABQ8Q958</accession>